<dbReference type="SMART" id="SM00036">
    <property type="entry name" value="CNH"/>
    <property type="match status" value="1"/>
</dbReference>
<evidence type="ECO:0000259" key="2">
    <source>
        <dbReference type="PROSITE" id="PS50219"/>
    </source>
</evidence>
<organism evidence="3 4">
    <name type="scientific">Mycena alexandri</name>
    <dbReference type="NCBI Taxonomy" id="1745969"/>
    <lineage>
        <taxon>Eukaryota</taxon>
        <taxon>Fungi</taxon>
        <taxon>Dikarya</taxon>
        <taxon>Basidiomycota</taxon>
        <taxon>Agaricomycotina</taxon>
        <taxon>Agaricomycetes</taxon>
        <taxon>Agaricomycetidae</taxon>
        <taxon>Agaricales</taxon>
        <taxon>Marasmiineae</taxon>
        <taxon>Mycenaceae</taxon>
        <taxon>Mycena</taxon>
    </lineage>
</organism>
<name>A0AAD6WTG6_9AGAR</name>
<gene>
    <name evidence="3" type="ORF">C8F04DRAFT_1136446</name>
</gene>
<dbReference type="InterPro" id="IPR052233">
    <property type="entry name" value="Rho-type_GEFs"/>
</dbReference>
<protein>
    <submittedName>
        <fullName evidence="3">CNH domain-containing protein</fullName>
    </submittedName>
</protein>
<reference evidence="3" key="1">
    <citation type="submission" date="2023-03" db="EMBL/GenBank/DDBJ databases">
        <title>Massive genome expansion in bonnet fungi (Mycena s.s.) driven by repeated elements and novel gene families across ecological guilds.</title>
        <authorList>
            <consortium name="Lawrence Berkeley National Laboratory"/>
            <person name="Harder C.B."/>
            <person name="Miyauchi S."/>
            <person name="Viragh M."/>
            <person name="Kuo A."/>
            <person name="Thoen E."/>
            <person name="Andreopoulos B."/>
            <person name="Lu D."/>
            <person name="Skrede I."/>
            <person name="Drula E."/>
            <person name="Henrissat B."/>
            <person name="Morin E."/>
            <person name="Kohler A."/>
            <person name="Barry K."/>
            <person name="LaButti K."/>
            <person name="Morin E."/>
            <person name="Salamov A."/>
            <person name="Lipzen A."/>
            <person name="Mereny Z."/>
            <person name="Hegedus B."/>
            <person name="Baldrian P."/>
            <person name="Stursova M."/>
            <person name="Weitz H."/>
            <person name="Taylor A."/>
            <person name="Grigoriev I.V."/>
            <person name="Nagy L.G."/>
            <person name="Martin F."/>
            <person name="Kauserud H."/>
        </authorList>
    </citation>
    <scope>NUCLEOTIDE SEQUENCE</scope>
    <source>
        <strain evidence="3">CBHHK200</strain>
    </source>
</reference>
<feature type="domain" description="CNH" evidence="2">
    <location>
        <begin position="90"/>
        <end position="379"/>
    </location>
</feature>
<accession>A0AAD6WTG6</accession>
<dbReference type="PROSITE" id="PS50219">
    <property type="entry name" value="CNH"/>
    <property type="match status" value="1"/>
</dbReference>
<evidence type="ECO:0000313" key="4">
    <source>
        <dbReference type="Proteomes" id="UP001218188"/>
    </source>
</evidence>
<dbReference type="PANTHER" id="PTHR46572:SF2">
    <property type="entry name" value="RHO1 GDP-GTP EXCHANGE PROTEIN 1-RELATED"/>
    <property type="match status" value="1"/>
</dbReference>
<evidence type="ECO:0000256" key="1">
    <source>
        <dbReference type="ARBA" id="ARBA00022658"/>
    </source>
</evidence>
<sequence length="403" mass="44365">MPFSLTSSQGIKTAWGSMTKSKGSMIPFAKVVTDQISTEIYELIIDHLSDDKTSLVACNLVCRSWVPRSKMLLLQFLICRPVPLVSHGGFGSITCAIPAPDHPELREGGVIYGTTDGVYRGLPDGARPRLLSMPAVSQIEILPDENLFLCLAGGEFITIPLGTVTSGACQDADITRLSKHVSVFTVYRPTVAGESRRVCVLKSSSLSTTIKVFDVTGNHQVSTLVNVQESYIPRETCSIRFLSRTRIAVAIKAGGSTLPGGFEVVDLVTLETQSLLDPGDPSLEFAFRKVKPVVVFRVFGTFLVCYDKFAFYIDRNGRMARDRQVMRWTLPANGFALHLPYILAFCNARVEVWNLETAEMVQKVQSKHQSPYHLLNTPESGDRVLHLLAFSGDVAEMVFKDAL</sequence>
<dbReference type="AlphaFoldDB" id="A0AAD6WTG6"/>
<comment type="caution">
    <text evidence="3">The sequence shown here is derived from an EMBL/GenBank/DDBJ whole genome shotgun (WGS) entry which is preliminary data.</text>
</comment>
<proteinExistence type="predicted"/>
<keyword evidence="1" id="KW-0344">Guanine-nucleotide releasing factor</keyword>
<dbReference type="Proteomes" id="UP001218188">
    <property type="component" value="Unassembled WGS sequence"/>
</dbReference>
<keyword evidence="4" id="KW-1185">Reference proteome</keyword>
<dbReference type="Pfam" id="PF00780">
    <property type="entry name" value="CNH"/>
    <property type="match status" value="1"/>
</dbReference>
<dbReference type="InterPro" id="IPR001180">
    <property type="entry name" value="CNH_dom"/>
</dbReference>
<dbReference type="GO" id="GO:0005085">
    <property type="term" value="F:guanyl-nucleotide exchange factor activity"/>
    <property type="evidence" value="ECO:0007669"/>
    <property type="project" value="UniProtKB-KW"/>
</dbReference>
<dbReference type="EMBL" id="JARJCM010000200">
    <property type="protein sequence ID" value="KAJ7022881.1"/>
    <property type="molecule type" value="Genomic_DNA"/>
</dbReference>
<dbReference type="PANTHER" id="PTHR46572">
    <property type="entry name" value="RHO1 GDP-GTP EXCHANGE PROTEIN 1-RELATED"/>
    <property type="match status" value="1"/>
</dbReference>
<evidence type="ECO:0000313" key="3">
    <source>
        <dbReference type="EMBL" id="KAJ7022881.1"/>
    </source>
</evidence>